<organism evidence="4 5">
    <name type="scientific">Ajellomyces capsulatus (strain H88)</name>
    <name type="common">Darling's disease fungus</name>
    <name type="synonym">Histoplasma capsulatum</name>
    <dbReference type="NCBI Taxonomy" id="544711"/>
    <lineage>
        <taxon>Eukaryota</taxon>
        <taxon>Fungi</taxon>
        <taxon>Dikarya</taxon>
        <taxon>Ascomycota</taxon>
        <taxon>Pezizomycotina</taxon>
        <taxon>Eurotiomycetes</taxon>
        <taxon>Eurotiomycetidae</taxon>
        <taxon>Onygenales</taxon>
        <taxon>Ajellomycetaceae</taxon>
        <taxon>Histoplasma</taxon>
    </lineage>
</organism>
<dbReference type="InterPro" id="IPR040183">
    <property type="entry name" value="THUMPD1-like"/>
</dbReference>
<feature type="region of interest" description="Disordered" evidence="2">
    <location>
        <begin position="1"/>
        <end position="25"/>
    </location>
</feature>
<sequence>MSVPAKRSHDGGVDKSSKKTKKSNLWFNKSNTRQWSYRRVIERGDAGMFVTSNRGKEAKCVSEIIDLLYQDLEGQSLRVKTTNRGESSTSDADCTQQVEKEDDDIEAQIRKEIDDMKPNKSTKKDSNTFQAVKLDIPCLSFIKIDKTLDPVQIAHRLCIDASEDPAKKRSRWIQRITPVTLTQKVLGGGLEQLSREVLKPHFHSGGPSKKYAIRTSIRNNTEWTRDTVIPLVAKAVGPGHSVNLKSYDALILVDIIQNICGMSVVGPDYDALKRYNLAEIYNPTPNPKPAHASTSAPAVREEKSNTPSGGDADDDADARASASVNGAAAAAAAAAGGGGGGGGGGGEEEE</sequence>
<dbReference type="CDD" id="cd11717">
    <property type="entry name" value="THUMP_THUMPD1_like"/>
    <property type="match status" value="1"/>
</dbReference>
<dbReference type="PANTHER" id="PTHR13452:SF10">
    <property type="entry name" value="THUMP DOMAIN-CONTAINING PROTEIN 1"/>
    <property type="match status" value="1"/>
</dbReference>
<protein>
    <submittedName>
        <fullName evidence="4">THUMP domain-containing protein</fullName>
    </submittedName>
</protein>
<reference evidence="4" key="1">
    <citation type="submission" date="2021-01" db="EMBL/GenBank/DDBJ databases">
        <title>Chromosome-level genome assembly of a human fungal pathogen reveals clustering of transcriptionally co-regulated genes.</title>
        <authorList>
            <person name="Voorhies M."/>
            <person name="Cohen S."/>
            <person name="Shea T.P."/>
            <person name="Petrus S."/>
            <person name="Munoz J.F."/>
            <person name="Poplawski S."/>
            <person name="Goldman W.E."/>
            <person name="Michael T."/>
            <person name="Cuomo C.A."/>
            <person name="Sil A."/>
            <person name="Beyhan S."/>
        </authorList>
    </citation>
    <scope>NUCLEOTIDE SEQUENCE</scope>
    <source>
        <strain evidence="4">H88</strain>
    </source>
</reference>
<name>A0A8A1LLC6_AJEC8</name>
<dbReference type="FunFam" id="3.30.2300.10:FF:000001">
    <property type="entry name" value="THUMP domain-containing protein 1"/>
    <property type="match status" value="1"/>
</dbReference>
<dbReference type="EMBL" id="CP069103">
    <property type="protein sequence ID" value="QSS52792.1"/>
    <property type="molecule type" value="Genomic_DNA"/>
</dbReference>
<feature type="compositionally biased region" description="Basic and acidic residues" evidence="2">
    <location>
        <begin position="7"/>
        <end position="17"/>
    </location>
</feature>
<dbReference type="GO" id="GO:0006400">
    <property type="term" value="P:tRNA modification"/>
    <property type="evidence" value="ECO:0007669"/>
    <property type="project" value="InterPro"/>
</dbReference>
<gene>
    <name evidence="4" type="ORF">I7I53_08534</name>
</gene>
<feature type="domain" description="THUMP" evidence="3">
    <location>
        <begin position="161"/>
        <end position="266"/>
    </location>
</feature>
<feature type="region of interest" description="Disordered" evidence="2">
    <location>
        <begin position="80"/>
        <end position="101"/>
    </location>
</feature>
<evidence type="ECO:0000256" key="1">
    <source>
        <dbReference type="PROSITE-ProRule" id="PRU00529"/>
    </source>
</evidence>
<feature type="region of interest" description="Disordered" evidence="2">
    <location>
        <begin position="281"/>
        <end position="323"/>
    </location>
</feature>
<evidence type="ECO:0000313" key="5">
    <source>
        <dbReference type="Proteomes" id="UP000663419"/>
    </source>
</evidence>
<evidence type="ECO:0000256" key="2">
    <source>
        <dbReference type="SAM" id="MobiDB-lite"/>
    </source>
</evidence>
<evidence type="ECO:0000313" key="4">
    <source>
        <dbReference type="EMBL" id="QSS52792.1"/>
    </source>
</evidence>
<dbReference type="VEuPathDB" id="FungiDB:I7I53_08534"/>
<dbReference type="SUPFAM" id="SSF143437">
    <property type="entry name" value="THUMP domain-like"/>
    <property type="match status" value="1"/>
</dbReference>
<dbReference type="GO" id="GO:0003723">
    <property type="term" value="F:RNA binding"/>
    <property type="evidence" value="ECO:0007669"/>
    <property type="project" value="UniProtKB-UniRule"/>
</dbReference>
<dbReference type="PROSITE" id="PS51165">
    <property type="entry name" value="THUMP"/>
    <property type="match status" value="1"/>
</dbReference>
<dbReference type="Gene3D" id="3.30.2300.10">
    <property type="entry name" value="THUMP superfamily"/>
    <property type="match status" value="1"/>
</dbReference>
<keyword evidence="1" id="KW-0694">RNA-binding</keyword>
<dbReference type="Pfam" id="PF02926">
    <property type="entry name" value="THUMP"/>
    <property type="match status" value="1"/>
</dbReference>
<feature type="compositionally biased region" description="Polar residues" evidence="2">
    <location>
        <begin position="80"/>
        <end position="97"/>
    </location>
</feature>
<dbReference type="PANTHER" id="PTHR13452">
    <property type="entry name" value="THUMP DOMAIN CONTAINING PROTEIN 1-RELATED"/>
    <property type="match status" value="1"/>
</dbReference>
<dbReference type="InterPro" id="IPR004114">
    <property type="entry name" value="THUMP_dom"/>
</dbReference>
<dbReference type="Proteomes" id="UP000663419">
    <property type="component" value="Chromosome 2"/>
</dbReference>
<evidence type="ECO:0000259" key="3">
    <source>
        <dbReference type="PROSITE" id="PS51165"/>
    </source>
</evidence>
<proteinExistence type="predicted"/>
<accession>A0A8A1LLC6</accession>
<dbReference type="AlphaFoldDB" id="A0A8A1LLC6"/>